<feature type="transmembrane region" description="Helical" evidence="12">
    <location>
        <begin position="195"/>
        <end position="211"/>
    </location>
</feature>
<dbReference type="InterPro" id="IPR005599">
    <property type="entry name" value="GPI_mannosylTrfase"/>
</dbReference>
<evidence type="ECO:0000256" key="3">
    <source>
        <dbReference type="ARBA" id="ARBA00007063"/>
    </source>
</evidence>
<comment type="similarity">
    <text evidence="3 12">Belongs to the glycosyltransferase 22 family.</text>
</comment>
<protein>
    <recommendedName>
        <fullName evidence="12">Mannosyltransferase</fullName>
        <ecNumber evidence="12">2.4.1.-</ecNumber>
    </recommendedName>
</protein>
<dbReference type="GO" id="GO:0005789">
    <property type="term" value="C:endoplasmic reticulum membrane"/>
    <property type="evidence" value="ECO:0007669"/>
    <property type="project" value="UniProtKB-SubCell"/>
</dbReference>
<comment type="pathway">
    <text evidence="2">Protein modification; protein glycosylation.</text>
</comment>
<comment type="catalytic activity">
    <reaction evidence="11">
        <text>an alpha-D-Man-(1-&gt;2)-alpha-D-Man-(1-&gt;2)-alpha-D-Man-(1-&gt;3)-[alpha-D-Man-(1-&gt;2)-alpha-D-Man-(1-&gt;3)-alpha-D-Man-(1-&gt;6)]-beta-D-Man-(1-&gt;4)-beta-D-GlcNAc-(1-&gt;4)-alpha-D-GlcNAc-diphospho-di-trans,poly-cis-dolichol + a di-trans,poly-cis-dolichyl beta-D-mannosyl phosphate = an alpha-D-Man-(1-&gt;2)-alpha-D-Man-(1-&gt;2)-alpha-D-Man-(1-&gt;3)-[alpha-D-Man-(1-&gt;2)-alpha-D-Man-(1-&gt;3)-[alpha-D-Man-(1-&gt;6)]-alpha-D-Man-(1-&gt;6)]-beta-D-Man-(1-&gt;4)-beta-D-GlcNAc-(1-&gt;4)-alpha-D-GlcNAc-diphospho-di-trans,poly-cis-dolichol + a di-trans,poly-cis-dolichyl phosphate + H(+)</text>
        <dbReference type="Rhea" id="RHEA:29535"/>
        <dbReference type="Rhea" id="RHEA-COMP:19498"/>
        <dbReference type="Rhea" id="RHEA-COMP:19501"/>
        <dbReference type="Rhea" id="RHEA-COMP:19518"/>
        <dbReference type="Rhea" id="RHEA-COMP:19519"/>
        <dbReference type="ChEBI" id="CHEBI:15378"/>
        <dbReference type="ChEBI" id="CHEBI:57683"/>
        <dbReference type="ChEBI" id="CHEBI:58211"/>
        <dbReference type="ChEBI" id="CHEBI:132517"/>
        <dbReference type="ChEBI" id="CHEBI:132519"/>
        <dbReference type="EC" id="2.4.1.260"/>
    </reaction>
    <physiologicalReaction direction="left-to-right" evidence="11">
        <dbReference type="Rhea" id="RHEA:29536"/>
    </physiologicalReaction>
</comment>
<keyword evidence="9 12" id="KW-0472">Membrane</keyword>
<feature type="transmembrane region" description="Helical" evidence="12">
    <location>
        <begin position="138"/>
        <end position="158"/>
    </location>
</feature>
<evidence type="ECO:0000256" key="8">
    <source>
        <dbReference type="ARBA" id="ARBA00022989"/>
    </source>
</evidence>
<evidence type="ECO:0000256" key="11">
    <source>
        <dbReference type="ARBA" id="ARBA00048899"/>
    </source>
</evidence>
<dbReference type="AlphaFoldDB" id="A0A8J4PWX6"/>
<proteinExistence type="inferred from homology"/>
<dbReference type="OrthoDB" id="19039at2759"/>
<keyword evidence="15" id="KW-1185">Reference proteome</keyword>
<dbReference type="EMBL" id="AJWJ01000150">
    <property type="protein sequence ID" value="KAF2074382.1"/>
    <property type="molecule type" value="Genomic_DNA"/>
</dbReference>
<dbReference type="GO" id="GO:0052917">
    <property type="term" value="F:dol-P-Man:Man(7)GlcNAc(2)-PP-Dol alpha-1,6-mannosyltransferase activity"/>
    <property type="evidence" value="ECO:0007669"/>
    <property type="project" value="UniProtKB-EC"/>
</dbReference>
<dbReference type="EC" id="2.4.1.-" evidence="12"/>
<evidence type="ECO:0000256" key="13">
    <source>
        <dbReference type="SAM" id="MobiDB-lite"/>
    </source>
</evidence>
<feature type="transmembrane region" description="Helical" evidence="12">
    <location>
        <begin position="334"/>
        <end position="352"/>
    </location>
</feature>
<keyword evidence="8 12" id="KW-1133">Transmembrane helix</keyword>
<evidence type="ECO:0000256" key="6">
    <source>
        <dbReference type="ARBA" id="ARBA00022692"/>
    </source>
</evidence>
<feature type="transmembrane region" description="Helical" evidence="12">
    <location>
        <begin position="170"/>
        <end position="188"/>
    </location>
</feature>
<evidence type="ECO:0000256" key="9">
    <source>
        <dbReference type="ARBA" id="ARBA00023136"/>
    </source>
</evidence>
<dbReference type="UniPathway" id="UPA00378"/>
<feature type="transmembrane region" description="Helical" evidence="12">
    <location>
        <begin position="396"/>
        <end position="418"/>
    </location>
</feature>
<accession>A0A8J4PWX6</accession>
<gene>
    <name evidence="14" type="ORF">CYY_004316</name>
</gene>
<evidence type="ECO:0000256" key="1">
    <source>
        <dbReference type="ARBA" id="ARBA00004477"/>
    </source>
</evidence>
<feature type="compositionally biased region" description="Basic residues" evidence="13">
    <location>
        <begin position="21"/>
        <end position="32"/>
    </location>
</feature>
<evidence type="ECO:0000256" key="7">
    <source>
        <dbReference type="ARBA" id="ARBA00022824"/>
    </source>
</evidence>
<evidence type="ECO:0000256" key="4">
    <source>
        <dbReference type="ARBA" id="ARBA00022676"/>
    </source>
</evidence>
<feature type="compositionally biased region" description="Basic residues" evidence="13">
    <location>
        <begin position="1"/>
        <end position="12"/>
    </location>
</feature>
<feature type="region of interest" description="Disordered" evidence="13">
    <location>
        <begin position="1"/>
        <end position="33"/>
    </location>
</feature>
<reference evidence="14" key="1">
    <citation type="submission" date="2020-01" db="EMBL/GenBank/DDBJ databases">
        <title>Development of genomics and gene disruption for Polysphondylium violaceum indicates a role for the polyketide synthase stlB in stalk morphogenesis.</title>
        <authorList>
            <person name="Narita B."/>
            <person name="Kawabe Y."/>
            <person name="Kin K."/>
            <person name="Saito T."/>
            <person name="Gibbs R."/>
            <person name="Kuspa A."/>
            <person name="Muzny D."/>
            <person name="Queller D."/>
            <person name="Richards S."/>
            <person name="Strassman J."/>
            <person name="Sucgang R."/>
            <person name="Worley K."/>
            <person name="Schaap P."/>
        </authorList>
    </citation>
    <scope>NUCLEOTIDE SEQUENCE</scope>
    <source>
        <strain evidence="14">QSvi11</strain>
    </source>
</reference>
<dbReference type="PANTHER" id="PTHR22760">
    <property type="entry name" value="GLYCOSYLTRANSFERASE"/>
    <property type="match status" value="1"/>
</dbReference>
<dbReference type="PANTHER" id="PTHR22760:SF1">
    <property type="entry name" value="DOL-P-MAN:MAN(7)GLCNAC(2)-PP-DOL ALPHA-1,6-MANNOSYLTRANSFERASE"/>
    <property type="match status" value="1"/>
</dbReference>
<comment type="subcellular location">
    <subcellularLocation>
        <location evidence="1 12">Endoplasmic reticulum membrane</location>
        <topology evidence="1 12">Multi-pass membrane protein</topology>
    </subcellularLocation>
</comment>
<comment type="function">
    <text evidence="10">Mannosyltransferase that operates in the biosynthetic pathway of dolichol-linked oligosaccharides, the glycan precursors employed in protein asparagine (N)-glycosylation. The assembly of dolichol-linked oligosaccharides begins on the cytosolic side of the endoplasmic reticulum membrane and finishes in its lumen. The sequential addition of sugars to dolichol pyrophosphate produces dolichol-linked oligosaccharides containing fourteen sugars, including two GlcNAcs, nine mannoses and three glucoses. Once assembled, the oligosaccharide is transferred from the lipid to nascent proteins by oligosaccharyltransferases. In the lumen of the endoplasmic reticulum, adds the eighth mannose residue in an alpha-1,6 linkage onto Man(7)GlcNAc(2)-PP-dolichol to produce Man(8)GlcNAc(2)-PP-dolichol.</text>
</comment>
<dbReference type="Pfam" id="PF03901">
    <property type="entry name" value="Glyco_transf_22"/>
    <property type="match status" value="1"/>
</dbReference>
<evidence type="ECO:0000256" key="5">
    <source>
        <dbReference type="ARBA" id="ARBA00022679"/>
    </source>
</evidence>
<feature type="transmembrane region" description="Helical" evidence="12">
    <location>
        <begin position="250"/>
        <end position="271"/>
    </location>
</feature>
<feature type="transmembrane region" description="Helical" evidence="12">
    <location>
        <begin position="304"/>
        <end position="327"/>
    </location>
</feature>
<keyword evidence="5" id="KW-0808">Transferase</keyword>
<evidence type="ECO:0000313" key="14">
    <source>
        <dbReference type="EMBL" id="KAF2074382.1"/>
    </source>
</evidence>
<keyword evidence="7 12" id="KW-0256">Endoplasmic reticulum</keyword>
<evidence type="ECO:0000313" key="15">
    <source>
        <dbReference type="Proteomes" id="UP000695562"/>
    </source>
</evidence>
<organism evidence="14 15">
    <name type="scientific">Polysphondylium violaceum</name>
    <dbReference type="NCBI Taxonomy" id="133409"/>
    <lineage>
        <taxon>Eukaryota</taxon>
        <taxon>Amoebozoa</taxon>
        <taxon>Evosea</taxon>
        <taxon>Eumycetozoa</taxon>
        <taxon>Dictyostelia</taxon>
        <taxon>Dictyosteliales</taxon>
        <taxon>Dictyosteliaceae</taxon>
        <taxon>Polysphondylium</taxon>
    </lineage>
</organism>
<evidence type="ECO:0000256" key="12">
    <source>
        <dbReference type="RuleBase" id="RU363075"/>
    </source>
</evidence>
<sequence>MKIFKRNHKHNNNQKQDKNDKHKHHQQQHHHNQQQNINNIFDDGFIVDIMSYLIMIIYILICPFTKVEESFNVQAMHDMCYIGVDRDALNKYDHLEFPGVIPRTFIGSLVVSFFSKPIILTITDVYWRFFSKQVSKLIGLYVVRSVLAFLSFLALSQFRRAISSKFGKDTGIWFILITCSQFHLLFYMSRPLPNIFALVIVLYAYSFWLKNRLLSMVALLTVAIFVFRSEVMILAGPIVLTVLIQRQLKFADFVGVGILSAVFAVGVSVTVDSYFWKQWLYPEGEVFLFNTVENKSSEWGTSPFHWYFSSALPRSLVACLFFIPLGLYYERARLLPYLTPILAFVGLYSLLPHKELRFIFYSIPIFNFVGSVGISRVFRRAFSNSKSTKKGVGYRLLALLIIAMLLCNFLLSLGYVYVSSKNYPGGYSLVKLHSELGITNGNGFLVNYLLLEEIKNMQHNTAPLFSAHIDNLAAISGASRFGEFNEFFSYSKKERDVDLTHYTHLIAPNCSSESIGFKKVNTIDAFTSISFSKHFPFIQINEKQTLFILSK</sequence>
<feature type="transmembrane region" description="Helical" evidence="12">
    <location>
        <begin position="40"/>
        <end position="61"/>
    </location>
</feature>
<dbReference type="GO" id="GO:0006487">
    <property type="term" value="P:protein N-linked glycosylation"/>
    <property type="evidence" value="ECO:0007669"/>
    <property type="project" value="TreeGrafter"/>
</dbReference>
<evidence type="ECO:0000256" key="10">
    <source>
        <dbReference type="ARBA" id="ARBA00044721"/>
    </source>
</evidence>
<feature type="transmembrane region" description="Helical" evidence="12">
    <location>
        <begin position="358"/>
        <end position="375"/>
    </location>
</feature>
<evidence type="ECO:0000256" key="2">
    <source>
        <dbReference type="ARBA" id="ARBA00004922"/>
    </source>
</evidence>
<comment type="caution">
    <text evidence="14">The sequence shown here is derived from an EMBL/GenBank/DDBJ whole genome shotgun (WGS) entry which is preliminary data.</text>
</comment>
<feature type="transmembrane region" description="Helical" evidence="12">
    <location>
        <begin position="217"/>
        <end position="243"/>
    </location>
</feature>
<name>A0A8J4PWX6_9MYCE</name>
<feature type="transmembrane region" description="Helical" evidence="12">
    <location>
        <begin position="105"/>
        <end position="126"/>
    </location>
</feature>
<keyword evidence="4 12" id="KW-0328">Glycosyltransferase</keyword>
<dbReference type="Proteomes" id="UP000695562">
    <property type="component" value="Unassembled WGS sequence"/>
</dbReference>
<keyword evidence="6 12" id="KW-0812">Transmembrane</keyword>